<name>A0ABR1J3X5_9AGAR</name>
<sequence length="109" mass="12051">MVVVLTVPDNGKGIMAIDFITIHLKLNSLLATLNARNHLRSLDRPVSTANTEMRSNQLQTRPMQFVAVESSSSDGRQESSEKADIANVKETFVLSDFSMVPDQRTGNFV</sequence>
<organism evidence="2 3">
    <name type="scientific">Marasmiellus scandens</name>
    <dbReference type="NCBI Taxonomy" id="2682957"/>
    <lineage>
        <taxon>Eukaryota</taxon>
        <taxon>Fungi</taxon>
        <taxon>Dikarya</taxon>
        <taxon>Basidiomycota</taxon>
        <taxon>Agaricomycotina</taxon>
        <taxon>Agaricomycetes</taxon>
        <taxon>Agaricomycetidae</taxon>
        <taxon>Agaricales</taxon>
        <taxon>Marasmiineae</taxon>
        <taxon>Omphalotaceae</taxon>
        <taxon>Marasmiellus</taxon>
    </lineage>
</organism>
<keyword evidence="3" id="KW-1185">Reference proteome</keyword>
<protein>
    <submittedName>
        <fullName evidence="2">Uncharacterized protein</fullName>
    </submittedName>
</protein>
<evidence type="ECO:0000256" key="1">
    <source>
        <dbReference type="SAM" id="MobiDB-lite"/>
    </source>
</evidence>
<proteinExistence type="predicted"/>
<evidence type="ECO:0000313" key="2">
    <source>
        <dbReference type="EMBL" id="KAK7449260.1"/>
    </source>
</evidence>
<dbReference type="Proteomes" id="UP001498398">
    <property type="component" value="Unassembled WGS sequence"/>
</dbReference>
<gene>
    <name evidence="2" type="ORF">VKT23_013404</name>
</gene>
<feature type="compositionally biased region" description="Polar residues" evidence="1">
    <location>
        <begin position="47"/>
        <end position="62"/>
    </location>
</feature>
<dbReference type="EMBL" id="JBANRG010000036">
    <property type="protein sequence ID" value="KAK7449260.1"/>
    <property type="molecule type" value="Genomic_DNA"/>
</dbReference>
<accession>A0ABR1J3X5</accession>
<feature type="region of interest" description="Disordered" evidence="1">
    <location>
        <begin position="46"/>
        <end position="83"/>
    </location>
</feature>
<evidence type="ECO:0000313" key="3">
    <source>
        <dbReference type="Proteomes" id="UP001498398"/>
    </source>
</evidence>
<comment type="caution">
    <text evidence="2">The sequence shown here is derived from an EMBL/GenBank/DDBJ whole genome shotgun (WGS) entry which is preliminary data.</text>
</comment>
<reference evidence="2 3" key="1">
    <citation type="submission" date="2024-01" db="EMBL/GenBank/DDBJ databases">
        <title>A draft genome for the cacao thread blight pathogen Marasmiellus scandens.</title>
        <authorList>
            <person name="Baruah I.K."/>
            <person name="Leung J."/>
            <person name="Bukari Y."/>
            <person name="Amoako-Attah I."/>
            <person name="Meinhardt L.W."/>
            <person name="Bailey B.A."/>
            <person name="Cohen S.P."/>
        </authorList>
    </citation>
    <scope>NUCLEOTIDE SEQUENCE [LARGE SCALE GENOMIC DNA]</scope>
    <source>
        <strain evidence="2 3">GH-19</strain>
    </source>
</reference>